<dbReference type="InterPro" id="IPR001119">
    <property type="entry name" value="SLH_dom"/>
</dbReference>
<protein>
    <submittedName>
        <fullName evidence="7">S-layer domain-containing protein</fullName>
    </submittedName>
</protein>
<dbReference type="SUPFAM" id="SSF49265">
    <property type="entry name" value="Fibronectin type III"/>
    <property type="match status" value="1"/>
</dbReference>
<evidence type="ECO:0000313" key="7">
    <source>
        <dbReference type="EMBL" id="AEG60981.1"/>
    </source>
</evidence>
<dbReference type="eggNOG" id="COG3210">
    <property type="taxonomic scope" value="Bacteria"/>
</dbReference>
<sequence>MKLNCRKIFSLLLSLMMLITAIPMAGAPAYAASDDAIPISTPEELDTLVRANLSGNFILTQDINLTDYLSAGGPGYNGGAGWQPINNFRGILDGNGYTIRGLYINRPSESGVGLFGVLYGGARIHDLGMVDIDVRGNQMVGSLAGASSSSNDNIFNCYAKGEVAGLATVGGLVGQNYGLIRQSYSSCNVSSSGNPNVGGLVGSNYGRIWESYATGNVTSTYVYTYAGGLVGRNYIDASILDSYATGDVSGNAMLGGLAGYNQGSIVSSYTTGRVEKLSPMGYSLGGLVGGVSGGTIERSYWDIETSNQDGSPGGAGKSTTEMKTQSTFEDWDFTDVWSMDENPDSYPYLIWPVTPRIYSQPEDQTVNAGEPASFSVRTNTAAGEPVSYQWKKDDVDIAEATSATLTIEAAEGSDAATYTVEVSNGIRKVTSQPATLTINTGTDPVAPSITGQPQNQTVTIGQTATFTVTAAGSEPLNYKWKKDGSDIAGATSAMLNIVNAQTSDAGTYTVEVSNDAGKIISDPATLTVNETGALNLLLTPGDRFVRLDWSEVPETVSYYVYQDAAHVETVAGSVYSHEVTGLTNGQTYTFEIRAIDDNDDVIATSGNYSATPRTVPGAPTNVTATAGNGQATVSFSAPASNGGSPITGYTVTASPGNIRATGTSSPITVTGLDNGTSYTFTVKATNAAGDSAQSVPSNSVTPYKSSGGGSRGGSTPSTPPTTGLNITVNGKEGTIGTADTTKVGDKTIITVTIDDQQLAERLKQEGRKAVVTIPVTTKADVVIGRLNGQTVKNMEGQEDILEITANNVSYVLPAAQINIDSVWSQFGRQVELKDILIDVKIAAASQKAAAQNNDQMVVDPIEFVITAANAGKTVEISKFNAYVERIIALPEGVDASKITTGVVLNRDGSFSHVPTEVFEKDGKWYAKLNSLTNSTYSVIWNPVTVSSVENHWSKAYVNDMASRLVIKNPESFTPDGQITRGDFAEYVAKALGIYRTGVAKAGEFSDVSSGNELADAITMTAEYGIIAGYPDGTFRPEAKITREEAMIMYARAMDIVGLKEKSNNRIENYLDKQEISGWAYEGVKKTVSAGVFNGKTEATIDPKGMLTYAEAATAIRNLLTETKMINK</sequence>
<feature type="region of interest" description="Disordered" evidence="2">
    <location>
        <begin position="688"/>
        <end position="725"/>
    </location>
</feature>
<dbReference type="InterPro" id="IPR003599">
    <property type="entry name" value="Ig_sub"/>
</dbReference>
<dbReference type="InterPro" id="IPR011493">
    <property type="entry name" value="GLUG"/>
</dbReference>
<evidence type="ECO:0000259" key="4">
    <source>
        <dbReference type="PROSITE" id="PS50835"/>
    </source>
</evidence>
<dbReference type="STRING" id="696281.Desru_2763"/>
<dbReference type="Gene3D" id="2.60.40.10">
    <property type="entry name" value="Immunoglobulins"/>
    <property type="match status" value="4"/>
</dbReference>
<dbReference type="Pfam" id="PF13927">
    <property type="entry name" value="Ig_3"/>
    <property type="match status" value="2"/>
</dbReference>
<feature type="domain" description="SLH" evidence="6">
    <location>
        <begin position="1066"/>
        <end position="1127"/>
    </location>
</feature>
<dbReference type="Proteomes" id="UP000009234">
    <property type="component" value="Chromosome"/>
</dbReference>
<dbReference type="SMART" id="SM00408">
    <property type="entry name" value="IGc2"/>
    <property type="match status" value="2"/>
</dbReference>
<evidence type="ECO:0000259" key="5">
    <source>
        <dbReference type="PROSITE" id="PS50853"/>
    </source>
</evidence>
<feature type="domain" description="Ig-like" evidence="4">
    <location>
        <begin position="447"/>
        <end position="527"/>
    </location>
</feature>
<dbReference type="PANTHER" id="PTHR13817:SF73">
    <property type="entry name" value="FIBRONECTIN TYPE-III DOMAIN-CONTAINING PROTEIN"/>
    <property type="match status" value="1"/>
</dbReference>
<dbReference type="InterPro" id="IPR050964">
    <property type="entry name" value="Striated_Muscle_Regulatory"/>
</dbReference>
<dbReference type="eggNOG" id="COG3637">
    <property type="taxonomic scope" value="Bacteria"/>
</dbReference>
<dbReference type="EMBL" id="CP002780">
    <property type="protein sequence ID" value="AEG60981.1"/>
    <property type="molecule type" value="Genomic_DNA"/>
</dbReference>
<evidence type="ECO:0000313" key="8">
    <source>
        <dbReference type="Proteomes" id="UP000009234"/>
    </source>
</evidence>
<dbReference type="HOGENOM" id="CLU_279482_0_0_9"/>
<dbReference type="Pfam" id="PF00395">
    <property type="entry name" value="SLH"/>
    <property type="match status" value="3"/>
</dbReference>
<reference evidence="7 8" key="2">
    <citation type="journal article" date="2012" name="Stand. Genomic Sci.">
        <title>Complete genome sequence of the sulfate-reducing firmicute Desulfotomaculum ruminis type strain (DL(T)).</title>
        <authorList>
            <person name="Spring S."/>
            <person name="Visser M."/>
            <person name="Lu M."/>
            <person name="Copeland A."/>
            <person name="Lapidus A."/>
            <person name="Lucas S."/>
            <person name="Cheng J.F."/>
            <person name="Han C."/>
            <person name="Tapia R."/>
            <person name="Goodwin L.A."/>
            <person name="Pitluck S."/>
            <person name="Ivanova N."/>
            <person name="Land M."/>
            <person name="Hauser L."/>
            <person name="Larimer F."/>
            <person name="Rohde M."/>
            <person name="Goker M."/>
            <person name="Detter J.C."/>
            <person name="Kyrpides N.C."/>
            <person name="Woyke T."/>
            <person name="Schaap P.J."/>
            <person name="Plugge C.M."/>
            <person name="Muyzer G."/>
            <person name="Kuever J."/>
            <person name="Pereira I.A."/>
            <person name="Parshina S.N."/>
            <person name="Bernier-Latmani R."/>
            <person name="Stams A.J."/>
            <person name="Klenk H.P."/>
        </authorList>
    </citation>
    <scope>NUCLEOTIDE SEQUENCE [LARGE SCALE GENOMIC DNA]</scope>
    <source>
        <strain evidence="8">ATCC 23193 / DSM 2154 / NCIB 8452 / DL</strain>
    </source>
</reference>
<dbReference type="PROSITE" id="PS50853">
    <property type="entry name" value="FN3"/>
    <property type="match status" value="1"/>
</dbReference>
<dbReference type="PANTHER" id="PTHR13817">
    <property type="entry name" value="TITIN"/>
    <property type="match status" value="1"/>
</dbReference>
<feature type="compositionally biased region" description="Low complexity" evidence="2">
    <location>
        <begin position="713"/>
        <end position="723"/>
    </location>
</feature>
<dbReference type="PROSITE" id="PS51272">
    <property type="entry name" value="SLH"/>
    <property type="match status" value="3"/>
</dbReference>
<feature type="chain" id="PRO_5038366457" evidence="3">
    <location>
        <begin position="26"/>
        <end position="1127"/>
    </location>
</feature>
<dbReference type="SMART" id="SM00409">
    <property type="entry name" value="IG"/>
    <property type="match status" value="2"/>
</dbReference>
<keyword evidence="3" id="KW-0732">Signal</keyword>
<dbReference type="SUPFAM" id="SSF48726">
    <property type="entry name" value="Immunoglobulin"/>
    <property type="match status" value="2"/>
</dbReference>
<evidence type="ECO:0000259" key="6">
    <source>
        <dbReference type="PROSITE" id="PS51272"/>
    </source>
</evidence>
<dbReference type="CDD" id="cd00063">
    <property type="entry name" value="FN3"/>
    <property type="match status" value="2"/>
</dbReference>
<dbReference type="OrthoDB" id="900053at2"/>
<feature type="signal peptide" evidence="3">
    <location>
        <begin position="1"/>
        <end position="25"/>
    </location>
</feature>
<dbReference type="PROSITE" id="PS50835">
    <property type="entry name" value="IG_LIKE"/>
    <property type="match status" value="2"/>
</dbReference>
<evidence type="ECO:0000256" key="1">
    <source>
        <dbReference type="ARBA" id="ARBA00022737"/>
    </source>
</evidence>
<dbReference type="eggNOG" id="COG1470">
    <property type="taxonomic scope" value="Bacteria"/>
</dbReference>
<dbReference type="InterPro" id="IPR007110">
    <property type="entry name" value="Ig-like_dom"/>
</dbReference>
<dbReference type="InterPro" id="IPR013783">
    <property type="entry name" value="Ig-like_fold"/>
</dbReference>
<dbReference type="SMART" id="SM00060">
    <property type="entry name" value="FN3"/>
    <property type="match status" value="2"/>
</dbReference>
<dbReference type="InterPro" id="IPR036179">
    <property type="entry name" value="Ig-like_dom_sf"/>
</dbReference>
<dbReference type="InterPro" id="IPR003961">
    <property type="entry name" value="FN3_dom"/>
</dbReference>
<dbReference type="InterPro" id="IPR036116">
    <property type="entry name" value="FN3_sf"/>
</dbReference>
<accession>F6DRV7</accession>
<feature type="domain" description="Fibronectin type-III" evidence="5">
    <location>
        <begin position="615"/>
        <end position="704"/>
    </location>
</feature>
<feature type="domain" description="Ig-like" evidence="4">
    <location>
        <begin position="355"/>
        <end position="437"/>
    </location>
</feature>
<gene>
    <name evidence="7" type="ordered locus">Desru_2763</name>
</gene>
<dbReference type="Pfam" id="PF07581">
    <property type="entry name" value="Glug"/>
    <property type="match status" value="2"/>
</dbReference>
<evidence type="ECO:0000256" key="3">
    <source>
        <dbReference type="SAM" id="SignalP"/>
    </source>
</evidence>
<dbReference type="Pfam" id="PF00041">
    <property type="entry name" value="fn3"/>
    <property type="match status" value="1"/>
</dbReference>
<dbReference type="AlphaFoldDB" id="F6DRV7"/>
<organism evidence="7 8">
    <name type="scientific">Desulforamulus ruminis (strain ATCC 23193 / DSM 2154 / NCIMB 8452 / DL)</name>
    <name type="common">Desulfotomaculum ruminis</name>
    <dbReference type="NCBI Taxonomy" id="696281"/>
    <lineage>
        <taxon>Bacteria</taxon>
        <taxon>Bacillati</taxon>
        <taxon>Bacillota</taxon>
        <taxon>Clostridia</taxon>
        <taxon>Eubacteriales</taxon>
        <taxon>Peptococcaceae</taxon>
        <taxon>Desulforamulus</taxon>
    </lineage>
</organism>
<evidence type="ECO:0000256" key="2">
    <source>
        <dbReference type="SAM" id="MobiDB-lite"/>
    </source>
</evidence>
<keyword evidence="8" id="KW-1185">Reference proteome</keyword>
<dbReference type="InterPro" id="IPR003598">
    <property type="entry name" value="Ig_sub2"/>
</dbReference>
<dbReference type="Gene3D" id="2.160.20.110">
    <property type="match status" value="1"/>
</dbReference>
<name>F6DRV7_DESRL</name>
<feature type="compositionally biased region" description="Polar residues" evidence="2">
    <location>
        <begin position="691"/>
        <end position="704"/>
    </location>
</feature>
<feature type="domain" description="SLH" evidence="6">
    <location>
        <begin position="1000"/>
        <end position="1063"/>
    </location>
</feature>
<feature type="domain" description="SLH" evidence="6">
    <location>
        <begin position="940"/>
        <end position="999"/>
    </location>
</feature>
<reference evidence="8" key="1">
    <citation type="submission" date="2011-05" db="EMBL/GenBank/DDBJ databases">
        <title>Complete sequence of Desulfotomaculum ruminis DSM 2154.</title>
        <authorList>
            <person name="Lucas S."/>
            <person name="Copeland A."/>
            <person name="Lapidus A."/>
            <person name="Cheng J.-F."/>
            <person name="Goodwin L."/>
            <person name="Pitluck S."/>
            <person name="Lu M."/>
            <person name="Detter J.C."/>
            <person name="Han C."/>
            <person name="Tapia R."/>
            <person name="Land M."/>
            <person name="Hauser L."/>
            <person name="Kyrpides N."/>
            <person name="Ivanova N."/>
            <person name="Mikhailova N."/>
            <person name="Pagani I."/>
            <person name="Stams A.J.M."/>
            <person name="Plugge C.M."/>
            <person name="Muyzer G."/>
            <person name="Kuever J."/>
            <person name="Parshina S.N."/>
            <person name="Ivanova A.E."/>
            <person name="Nazina T.N."/>
            <person name="Brambilla E."/>
            <person name="Spring S."/>
            <person name="Klenk H.-P."/>
            <person name="Woyke T."/>
        </authorList>
    </citation>
    <scope>NUCLEOTIDE SEQUENCE [LARGE SCALE GENOMIC DNA]</scope>
    <source>
        <strain evidence="8">ATCC 23193 / DSM 2154 / NCIB 8452 / DL</strain>
    </source>
</reference>
<dbReference type="KEGG" id="dru:Desru_2763"/>
<keyword evidence="1" id="KW-0677">Repeat</keyword>
<proteinExistence type="predicted"/>